<organism evidence="3 4">
    <name type="scientific">Thalassiosira oceanica</name>
    <name type="common">Marine diatom</name>
    <dbReference type="NCBI Taxonomy" id="159749"/>
    <lineage>
        <taxon>Eukaryota</taxon>
        <taxon>Sar</taxon>
        <taxon>Stramenopiles</taxon>
        <taxon>Ochrophyta</taxon>
        <taxon>Bacillariophyta</taxon>
        <taxon>Coscinodiscophyceae</taxon>
        <taxon>Thalassiosirophycidae</taxon>
        <taxon>Thalassiosirales</taxon>
        <taxon>Thalassiosiraceae</taxon>
        <taxon>Thalassiosira</taxon>
    </lineage>
</organism>
<protein>
    <recommendedName>
        <fullName evidence="2">Peptidase A1 domain-containing protein</fullName>
    </recommendedName>
</protein>
<evidence type="ECO:0000259" key="2">
    <source>
        <dbReference type="PROSITE" id="PS51767"/>
    </source>
</evidence>
<feature type="region of interest" description="Disordered" evidence="1">
    <location>
        <begin position="229"/>
        <end position="282"/>
    </location>
</feature>
<dbReference type="InterPro" id="IPR021109">
    <property type="entry name" value="Peptidase_aspartic_dom_sf"/>
</dbReference>
<accession>K0R1B5</accession>
<feature type="region of interest" description="Disordered" evidence="1">
    <location>
        <begin position="347"/>
        <end position="408"/>
    </location>
</feature>
<feature type="non-terminal residue" evidence="3">
    <location>
        <position position="1"/>
    </location>
</feature>
<dbReference type="AlphaFoldDB" id="K0R1B5"/>
<dbReference type="PROSITE" id="PS51767">
    <property type="entry name" value="PEPTIDASE_A1"/>
    <property type="match status" value="1"/>
</dbReference>
<dbReference type="Gene3D" id="2.40.70.10">
    <property type="entry name" value="Acid Proteases"/>
    <property type="match status" value="1"/>
</dbReference>
<dbReference type="EMBL" id="AGNL01049388">
    <property type="protein sequence ID" value="EJK44659.1"/>
    <property type="molecule type" value="Genomic_DNA"/>
</dbReference>
<dbReference type="SUPFAM" id="SSF50630">
    <property type="entry name" value="Acid proteases"/>
    <property type="match status" value="1"/>
</dbReference>
<comment type="caution">
    <text evidence="3">The sequence shown here is derived from an EMBL/GenBank/DDBJ whole genome shotgun (WGS) entry which is preliminary data.</text>
</comment>
<name>K0R1B5_THAOC</name>
<gene>
    <name evidence="3" type="ORF">THAOC_36786</name>
</gene>
<sequence>VAVPPTHYMEESRRSPGTWTSRVYFSERSGAQSILGSNFMMGHEILFDAGGGRIGFSESHCDYDRLVQERQRQQTAAGLSGAEGEVAKGAAQIGVAVEEGEEAVVAVDEKQEVAAGTGVNNDLAASGEIEMFRPSICQEVFPQNTIKPTIEPDVKPRPSAALMTPPARPRPPGEGEPRRAEIVHSALSSRRLSAPPASGSVHNFWMPLSPYCANPFRLPIVAFELPATAADGRPSGVSPKPPRRAPSVRAVRIAPRDPFPGVPGSNLPLLGGRPARRRVEAPTGKKCAADALGPRRLSAPPASGSDCTLFACRLLFAVKYNLIHPHCGLLIVAYPLPAAPGRLSVAEKLRESPRRPSSPSGVLKPPRRARSTGGLPTRDVRLIPRARSRGGRVVRGRTRMLSSESAEK</sequence>
<feature type="domain" description="Peptidase A1" evidence="2">
    <location>
        <begin position="1"/>
        <end position="57"/>
    </location>
</feature>
<keyword evidence="4" id="KW-1185">Reference proteome</keyword>
<dbReference type="Proteomes" id="UP000266841">
    <property type="component" value="Unassembled WGS sequence"/>
</dbReference>
<evidence type="ECO:0000313" key="3">
    <source>
        <dbReference type="EMBL" id="EJK44659.1"/>
    </source>
</evidence>
<evidence type="ECO:0000256" key="1">
    <source>
        <dbReference type="SAM" id="MobiDB-lite"/>
    </source>
</evidence>
<reference evidence="3 4" key="1">
    <citation type="journal article" date="2012" name="Genome Biol.">
        <title>Genome and low-iron response of an oceanic diatom adapted to chronic iron limitation.</title>
        <authorList>
            <person name="Lommer M."/>
            <person name="Specht M."/>
            <person name="Roy A.S."/>
            <person name="Kraemer L."/>
            <person name="Andreson R."/>
            <person name="Gutowska M.A."/>
            <person name="Wolf J."/>
            <person name="Bergner S.V."/>
            <person name="Schilhabel M.B."/>
            <person name="Klostermeier U.C."/>
            <person name="Beiko R.G."/>
            <person name="Rosenstiel P."/>
            <person name="Hippler M."/>
            <person name="Laroche J."/>
        </authorList>
    </citation>
    <scope>NUCLEOTIDE SEQUENCE [LARGE SCALE GENOMIC DNA]</scope>
    <source>
        <strain evidence="3 4">CCMP1005</strain>
    </source>
</reference>
<proteinExistence type="predicted"/>
<dbReference type="InterPro" id="IPR033121">
    <property type="entry name" value="PEPTIDASE_A1"/>
</dbReference>
<feature type="compositionally biased region" description="Basic residues" evidence="1">
    <location>
        <begin position="384"/>
        <end position="398"/>
    </location>
</feature>
<feature type="region of interest" description="Disordered" evidence="1">
    <location>
        <begin position="148"/>
        <end position="179"/>
    </location>
</feature>
<evidence type="ECO:0000313" key="4">
    <source>
        <dbReference type="Proteomes" id="UP000266841"/>
    </source>
</evidence>